<reference evidence="8 9" key="1">
    <citation type="journal article" date="2014" name="Genome Announc.">
        <title>Draft Genome Sequence of Fervidicella metallireducens Strain AeBT, an Iron-Reducing Thermoanaerobe from the Great Artesian Basin.</title>
        <authorList>
            <person name="Patel B.K."/>
        </authorList>
    </citation>
    <scope>NUCLEOTIDE SEQUENCE [LARGE SCALE GENOMIC DNA]</scope>
    <source>
        <strain evidence="8 9">AeB</strain>
    </source>
</reference>
<dbReference type="InterPro" id="IPR036388">
    <property type="entry name" value="WH-like_DNA-bd_sf"/>
</dbReference>
<dbReference type="CDD" id="cd06171">
    <property type="entry name" value="Sigma70_r4"/>
    <property type="match status" value="1"/>
</dbReference>
<dbReference type="InterPro" id="IPR013324">
    <property type="entry name" value="RNA_pol_sigma_r3/r4-like"/>
</dbReference>
<dbReference type="Gene3D" id="1.10.10.10">
    <property type="entry name" value="Winged helix-like DNA-binding domain superfamily/Winged helix DNA-binding domain"/>
    <property type="match status" value="1"/>
</dbReference>
<keyword evidence="4" id="KW-0804">Transcription</keyword>
<comment type="similarity">
    <text evidence="1">Belongs to the sigma-70 factor family. ECF subfamily.</text>
</comment>
<evidence type="ECO:0000256" key="2">
    <source>
        <dbReference type="ARBA" id="ARBA00023015"/>
    </source>
</evidence>
<proteinExistence type="inferred from homology"/>
<dbReference type="InterPro" id="IPR014304">
    <property type="entry name" value="RNA_pol_sigma-Z"/>
</dbReference>
<dbReference type="OrthoDB" id="9795666at2"/>
<gene>
    <name evidence="8" type="ORF">Q428_12840</name>
</gene>
<dbReference type="SUPFAM" id="SSF88659">
    <property type="entry name" value="Sigma3 and sigma4 domains of RNA polymerase sigma factors"/>
    <property type="match status" value="1"/>
</dbReference>
<dbReference type="STRING" id="1403537.Q428_12840"/>
<dbReference type="NCBIfam" id="TIGR02959">
    <property type="entry name" value="SigZ"/>
    <property type="match status" value="1"/>
</dbReference>
<name>A0A017RSC2_9CLOT</name>
<keyword evidence="9" id="KW-1185">Reference proteome</keyword>
<dbReference type="InterPro" id="IPR014284">
    <property type="entry name" value="RNA_pol_sigma-70_dom"/>
</dbReference>
<evidence type="ECO:0000256" key="4">
    <source>
        <dbReference type="ARBA" id="ARBA00023163"/>
    </source>
</evidence>
<dbReference type="PANTHER" id="PTHR43133:SF62">
    <property type="entry name" value="RNA POLYMERASE SIGMA FACTOR SIGZ"/>
    <property type="match status" value="1"/>
</dbReference>
<dbReference type="RefSeq" id="WP_035381314.1">
    <property type="nucleotide sequence ID" value="NZ_AZQP01000051.1"/>
</dbReference>
<dbReference type="InterPro" id="IPR013249">
    <property type="entry name" value="RNA_pol_sigma70_r4_t2"/>
</dbReference>
<evidence type="ECO:0000256" key="1">
    <source>
        <dbReference type="ARBA" id="ARBA00010641"/>
    </source>
</evidence>
<dbReference type="Proteomes" id="UP000019681">
    <property type="component" value="Unassembled WGS sequence"/>
</dbReference>
<dbReference type="AlphaFoldDB" id="A0A017RSC2"/>
<dbReference type="InterPro" id="IPR007627">
    <property type="entry name" value="RNA_pol_sigma70_r2"/>
</dbReference>
<evidence type="ECO:0000313" key="9">
    <source>
        <dbReference type="Proteomes" id="UP000019681"/>
    </source>
</evidence>
<evidence type="ECO:0000259" key="7">
    <source>
        <dbReference type="Pfam" id="PF08281"/>
    </source>
</evidence>
<dbReference type="InterPro" id="IPR013325">
    <property type="entry name" value="RNA_pol_sigma_r2"/>
</dbReference>
<dbReference type="NCBIfam" id="NF007215">
    <property type="entry name" value="PRK09637.1"/>
    <property type="match status" value="1"/>
</dbReference>
<dbReference type="GO" id="GO:0016987">
    <property type="term" value="F:sigma factor activity"/>
    <property type="evidence" value="ECO:0007669"/>
    <property type="project" value="UniProtKB-KW"/>
</dbReference>
<dbReference type="NCBIfam" id="TIGR02937">
    <property type="entry name" value="sigma70-ECF"/>
    <property type="match status" value="1"/>
</dbReference>
<dbReference type="EMBL" id="AZQP01000051">
    <property type="protein sequence ID" value="EYE87522.1"/>
    <property type="molecule type" value="Genomic_DNA"/>
</dbReference>
<dbReference type="GO" id="GO:0003677">
    <property type="term" value="F:DNA binding"/>
    <property type="evidence" value="ECO:0007669"/>
    <property type="project" value="InterPro"/>
</dbReference>
<evidence type="ECO:0000313" key="8">
    <source>
        <dbReference type="EMBL" id="EYE87522.1"/>
    </source>
</evidence>
<dbReference type="PANTHER" id="PTHR43133">
    <property type="entry name" value="RNA POLYMERASE ECF-TYPE SIGMA FACTO"/>
    <property type="match status" value="1"/>
</dbReference>
<dbReference type="Gene3D" id="1.10.1740.10">
    <property type="match status" value="1"/>
</dbReference>
<comment type="caution">
    <text evidence="8">The sequence shown here is derived from an EMBL/GenBank/DDBJ whole genome shotgun (WGS) entry which is preliminary data.</text>
</comment>
<keyword evidence="2" id="KW-0805">Transcription regulation</keyword>
<evidence type="ECO:0000256" key="5">
    <source>
        <dbReference type="NCBIfam" id="TIGR02959"/>
    </source>
</evidence>
<feature type="domain" description="RNA polymerase sigma-70 region 2" evidence="6">
    <location>
        <begin position="14"/>
        <end position="72"/>
    </location>
</feature>
<accession>A0A017RSC2</accession>
<dbReference type="GO" id="GO:0006352">
    <property type="term" value="P:DNA-templated transcription initiation"/>
    <property type="evidence" value="ECO:0007669"/>
    <property type="project" value="InterPro"/>
</dbReference>
<sequence length="180" mass="21434">MEKNICWEQISKSLRKYIARHINNSDVEDVLQEVLLKIYNNIDGLRDNTKLNLWVYKISQNAVIDYYRNKNKEMLELTDNLFQEDFEEDSYNNEISKCLNTMIEYLPEKYKEVIKLIEYNGLTQKEVSQQLGISVSAVKSRVFRARGMLKQMLIECCYFELDRLGNIIDYKHKTTNCKFC</sequence>
<feature type="domain" description="RNA polymerase sigma factor 70 region 4 type 2" evidence="7">
    <location>
        <begin position="97"/>
        <end position="147"/>
    </location>
</feature>
<dbReference type="Pfam" id="PF08281">
    <property type="entry name" value="Sigma70_r4_2"/>
    <property type="match status" value="1"/>
</dbReference>
<keyword evidence="3" id="KW-0731">Sigma factor</keyword>
<evidence type="ECO:0000259" key="6">
    <source>
        <dbReference type="Pfam" id="PF04542"/>
    </source>
</evidence>
<evidence type="ECO:0000256" key="3">
    <source>
        <dbReference type="ARBA" id="ARBA00023082"/>
    </source>
</evidence>
<dbReference type="InterPro" id="IPR039425">
    <property type="entry name" value="RNA_pol_sigma-70-like"/>
</dbReference>
<dbReference type="SUPFAM" id="SSF88946">
    <property type="entry name" value="Sigma2 domain of RNA polymerase sigma factors"/>
    <property type="match status" value="1"/>
</dbReference>
<dbReference type="Pfam" id="PF04542">
    <property type="entry name" value="Sigma70_r2"/>
    <property type="match status" value="1"/>
</dbReference>
<protein>
    <recommendedName>
        <fullName evidence="5">RNA polymerase sigma factor SigZ</fullName>
    </recommendedName>
</protein>
<organism evidence="8 9">
    <name type="scientific">Fervidicella metallireducens AeB</name>
    <dbReference type="NCBI Taxonomy" id="1403537"/>
    <lineage>
        <taxon>Bacteria</taxon>
        <taxon>Bacillati</taxon>
        <taxon>Bacillota</taxon>
        <taxon>Clostridia</taxon>
        <taxon>Eubacteriales</taxon>
        <taxon>Clostridiaceae</taxon>
        <taxon>Fervidicella</taxon>
    </lineage>
</organism>